<evidence type="ECO:0000259" key="3">
    <source>
        <dbReference type="Pfam" id="PF04355"/>
    </source>
</evidence>
<dbReference type="Proteomes" id="UP000064920">
    <property type="component" value="Chromosome"/>
</dbReference>
<reference evidence="5" key="1">
    <citation type="submission" date="2015-05" db="EMBL/GenBank/DDBJ databases">
        <authorList>
            <person name="Oh H.-M."/>
            <person name="Yang J.-A."/>
            <person name="Cho J.-C."/>
            <person name="Kang I."/>
        </authorList>
    </citation>
    <scope>NUCLEOTIDE SEQUENCE [LARGE SCALE GENOMIC DNA]</scope>
    <source>
        <strain evidence="5">IMCC 12053</strain>
    </source>
</reference>
<feature type="domain" description="Outer membrane protein assembly factor BamE" evidence="3">
    <location>
        <begin position="37"/>
        <end position="112"/>
    </location>
</feature>
<organism evidence="4 5">
    <name type="scientific">Celeribacter marinus</name>
    <dbReference type="NCBI Taxonomy" id="1397108"/>
    <lineage>
        <taxon>Bacteria</taxon>
        <taxon>Pseudomonadati</taxon>
        <taxon>Pseudomonadota</taxon>
        <taxon>Alphaproteobacteria</taxon>
        <taxon>Rhodobacterales</taxon>
        <taxon>Roseobacteraceae</taxon>
        <taxon>Celeribacter</taxon>
    </lineage>
</organism>
<dbReference type="Gene3D" id="3.30.1450.10">
    <property type="match status" value="1"/>
</dbReference>
<keyword evidence="5" id="KW-1185">Reference proteome</keyword>
<dbReference type="Pfam" id="PF04355">
    <property type="entry name" value="BamE"/>
    <property type="match status" value="1"/>
</dbReference>
<dbReference type="PROSITE" id="PS51257">
    <property type="entry name" value="PROKAR_LIPOPROTEIN"/>
    <property type="match status" value="1"/>
</dbReference>
<keyword evidence="1" id="KW-0732">Signal</keyword>
<dbReference type="RefSeq" id="WP_062215029.1">
    <property type="nucleotide sequence ID" value="NZ_CP012023.1"/>
</dbReference>
<dbReference type="EMBL" id="CP012023">
    <property type="protein sequence ID" value="ALI54250.1"/>
    <property type="molecule type" value="Genomic_DNA"/>
</dbReference>
<dbReference type="STRING" id="1397108.IMCC12053_300"/>
<dbReference type="InterPro" id="IPR007450">
    <property type="entry name" value="BamE_dom"/>
</dbReference>
<proteinExistence type="predicted"/>
<accession>A0A0N9ZLZ6</accession>
<gene>
    <name evidence="4" type="ORF">IMCC12053_300</name>
</gene>
<keyword evidence="2" id="KW-0472">Membrane</keyword>
<dbReference type="AlphaFoldDB" id="A0A0N9ZLZ6"/>
<name>A0A0N9ZLZ6_9RHOB</name>
<dbReference type="GO" id="GO:0019867">
    <property type="term" value="C:outer membrane"/>
    <property type="evidence" value="ECO:0007669"/>
    <property type="project" value="InterPro"/>
</dbReference>
<evidence type="ECO:0000256" key="2">
    <source>
        <dbReference type="ARBA" id="ARBA00023136"/>
    </source>
</evidence>
<dbReference type="PATRIC" id="fig|1397108.4.peg.314"/>
<evidence type="ECO:0000256" key="1">
    <source>
        <dbReference type="ARBA" id="ARBA00022729"/>
    </source>
</evidence>
<sequence length="157" mass="16975">MYKRPDHISMTRLIRACVAVAAIAVLSACVAQTRNHGYVPSEAELDQVTVGTDTVQTVANSIGRPSAEGLLDATGWYYVRSQFQTLGAFAPKEIDRQVVAISFDAKGVVSNVERFGLSDGRVVALSRRVTTANTRGVTFLQQLFGNLGRIDTSSLLQ</sequence>
<protein>
    <submittedName>
        <fullName evidence="4">Outer membrane lipoprotein OmlA</fullName>
    </submittedName>
</protein>
<keyword evidence="4" id="KW-0449">Lipoprotein</keyword>
<dbReference type="InterPro" id="IPR037873">
    <property type="entry name" value="BamE-like"/>
</dbReference>
<evidence type="ECO:0000313" key="4">
    <source>
        <dbReference type="EMBL" id="ALI54250.1"/>
    </source>
</evidence>
<evidence type="ECO:0000313" key="5">
    <source>
        <dbReference type="Proteomes" id="UP000064920"/>
    </source>
</evidence>
<dbReference type="KEGG" id="cmar:IMCC12053_300"/>